<dbReference type="GO" id="GO:0016787">
    <property type="term" value="F:hydrolase activity"/>
    <property type="evidence" value="ECO:0007669"/>
    <property type="project" value="UniProtKB-KW"/>
</dbReference>
<accession>A0ABU7YXL6</accession>
<comment type="caution">
    <text evidence="1">The sequence shown here is derived from an EMBL/GenBank/DDBJ whole genome shotgun (WGS) entry which is preliminary data.</text>
</comment>
<evidence type="ECO:0000313" key="1">
    <source>
        <dbReference type="EMBL" id="MEG3183704.1"/>
    </source>
</evidence>
<dbReference type="EMBL" id="JAXGFP010000003">
    <property type="protein sequence ID" value="MEG3183704.1"/>
    <property type="molecule type" value="Genomic_DNA"/>
</dbReference>
<keyword evidence="2" id="KW-1185">Reference proteome</keyword>
<reference evidence="1 2" key="1">
    <citation type="journal article" date="2016" name="Int. J. Syst. Evol. Microbiol.">
        <title>Lysobacter erysipheiresistens sp. nov., an antagonist of powdery mildew, isolated from tobacco-cultivated soil.</title>
        <authorList>
            <person name="Xie B."/>
            <person name="Li T."/>
            <person name="Lin X."/>
            <person name="Wang C.J."/>
            <person name="Chen Y.J."/>
            <person name="Liu W.J."/>
            <person name="Zhao Z.W."/>
        </authorList>
    </citation>
    <scope>NUCLEOTIDE SEQUENCE [LARGE SCALE GENOMIC DNA]</scope>
    <source>
        <strain evidence="1 2">RS-LYSO-3</strain>
    </source>
</reference>
<dbReference type="InterPro" id="IPR053145">
    <property type="entry name" value="AB_hydrolase_Est10"/>
</dbReference>
<evidence type="ECO:0000313" key="2">
    <source>
        <dbReference type="Proteomes" id="UP001355056"/>
    </source>
</evidence>
<dbReference type="PANTHER" id="PTHR43265">
    <property type="entry name" value="ESTERASE ESTD"/>
    <property type="match status" value="1"/>
</dbReference>
<dbReference type="SUPFAM" id="SSF53474">
    <property type="entry name" value="alpha/beta-Hydrolases"/>
    <property type="match status" value="1"/>
</dbReference>
<name>A0ABU7YXL6_9GAMM</name>
<gene>
    <name evidence="1" type="ORF">SNE34_06755</name>
</gene>
<dbReference type="InterPro" id="IPR029058">
    <property type="entry name" value="AB_hydrolase_fold"/>
</dbReference>
<dbReference type="Gene3D" id="3.40.50.1820">
    <property type="entry name" value="alpha/beta hydrolase"/>
    <property type="match status" value="1"/>
</dbReference>
<dbReference type="RefSeq" id="WP_332615955.1">
    <property type="nucleotide sequence ID" value="NZ_JAXGFP010000003.1"/>
</dbReference>
<keyword evidence="1" id="KW-0378">Hydrolase</keyword>
<sequence length="452" mass="48846">MKTNLCTAELTRTSALRGLGIATVVLALTGTGAVQAKEADDCEVGIYQLPDGSHIDVGASDDDRLRWRRNDGTTGALTRSEDGVWTSTFGWTERADGNQVTFDCRKDTITFAGVDGQRIALDVTDVVFDGAGVQLAGRLVMPEGDARVPIAVLVHGSEHSSALDSYSLQRQLPAEGIGVFVYDKRGTGASTGTYTQNYLLLANDAIAAVHEARRLAGDRAGKIGYQAGSQGGWVAPLAAKIEPVDFLIVGFGLAVSPLDEDRQAIEQDLTSRGYGPEVVAKAMEVADATAAIIVNGFRDGYDQLAKVRARYGDEPWFEHVRGNISFYLLDTPEATAREEGPAILSGVPAHYNPMPVLRNLDTPQLWILAENDSEAPSDETQRRLRGLAAQGKPITVAVFPDTDHGIYEYETTGEGKRVFTRNPDGYLAMMLDYIHNGYLDDRRYGTSTISTP</sequence>
<dbReference type="Proteomes" id="UP001355056">
    <property type="component" value="Unassembled WGS sequence"/>
</dbReference>
<dbReference type="PANTHER" id="PTHR43265:SF1">
    <property type="entry name" value="ESTERASE ESTD"/>
    <property type="match status" value="1"/>
</dbReference>
<organism evidence="1 2">
    <name type="scientific">Novilysobacter erysipheiresistens</name>
    <dbReference type="NCBI Taxonomy" id="1749332"/>
    <lineage>
        <taxon>Bacteria</taxon>
        <taxon>Pseudomonadati</taxon>
        <taxon>Pseudomonadota</taxon>
        <taxon>Gammaproteobacteria</taxon>
        <taxon>Lysobacterales</taxon>
        <taxon>Lysobacteraceae</taxon>
        <taxon>Novilysobacter</taxon>
    </lineage>
</organism>
<proteinExistence type="predicted"/>
<protein>
    <submittedName>
        <fullName evidence="1">Alpha/beta fold hydrolase</fullName>
    </submittedName>
</protein>